<organism evidence="2 3">
    <name type="scientific">Pholiota conissans</name>
    <dbReference type="NCBI Taxonomy" id="109636"/>
    <lineage>
        <taxon>Eukaryota</taxon>
        <taxon>Fungi</taxon>
        <taxon>Dikarya</taxon>
        <taxon>Basidiomycota</taxon>
        <taxon>Agaricomycotina</taxon>
        <taxon>Agaricomycetes</taxon>
        <taxon>Agaricomycetidae</taxon>
        <taxon>Agaricales</taxon>
        <taxon>Agaricineae</taxon>
        <taxon>Strophariaceae</taxon>
        <taxon>Pholiota</taxon>
    </lineage>
</organism>
<feature type="compositionally biased region" description="Polar residues" evidence="1">
    <location>
        <begin position="297"/>
        <end position="319"/>
    </location>
</feature>
<feature type="compositionally biased region" description="Low complexity" evidence="1">
    <location>
        <begin position="140"/>
        <end position="150"/>
    </location>
</feature>
<feature type="compositionally biased region" description="Low complexity" evidence="1">
    <location>
        <begin position="381"/>
        <end position="401"/>
    </location>
</feature>
<feature type="compositionally biased region" description="Polar residues" evidence="1">
    <location>
        <begin position="370"/>
        <end position="380"/>
    </location>
</feature>
<evidence type="ECO:0000313" key="2">
    <source>
        <dbReference type="EMBL" id="KAF9480837.1"/>
    </source>
</evidence>
<proteinExistence type="predicted"/>
<feature type="compositionally biased region" description="Polar residues" evidence="1">
    <location>
        <begin position="191"/>
        <end position="204"/>
    </location>
</feature>
<feature type="compositionally biased region" description="Low complexity" evidence="1">
    <location>
        <begin position="743"/>
        <end position="754"/>
    </location>
</feature>
<keyword evidence="3" id="KW-1185">Reference proteome</keyword>
<name>A0A9P5Z3J9_9AGAR</name>
<feature type="compositionally biased region" description="Polar residues" evidence="1">
    <location>
        <begin position="733"/>
        <end position="742"/>
    </location>
</feature>
<dbReference type="EMBL" id="MU155188">
    <property type="protein sequence ID" value="KAF9480837.1"/>
    <property type="molecule type" value="Genomic_DNA"/>
</dbReference>
<feature type="region of interest" description="Disordered" evidence="1">
    <location>
        <begin position="297"/>
        <end position="413"/>
    </location>
</feature>
<accession>A0A9P5Z3J9</accession>
<evidence type="ECO:0000313" key="3">
    <source>
        <dbReference type="Proteomes" id="UP000807469"/>
    </source>
</evidence>
<feature type="compositionally biased region" description="Low complexity" evidence="1">
    <location>
        <begin position="682"/>
        <end position="727"/>
    </location>
</feature>
<dbReference type="Proteomes" id="UP000807469">
    <property type="component" value="Unassembled WGS sequence"/>
</dbReference>
<comment type="caution">
    <text evidence="2">The sequence shown here is derived from an EMBL/GenBank/DDBJ whole genome shotgun (WGS) entry which is preliminary data.</text>
</comment>
<feature type="compositionally biased region" description="Low complexity" evidence="1">
    <location>
        <begin position="347"/>
        <end position="369"/>
    </location>
</feature>
<feature type="compositionally biased region" description="Low complexity" evidence="1">
    <location>
        <begin position="586"/>
        <end position="664"/>
    </location>
</feature>
<gene>
    <name evidence="2" type="ORF">BDN70DRAFT_586209</name>
</gene>
<reference evidence="2" key="1">
    <citation type="submission" date="2020-11" db="EMBL/GenBank/DDBJ databases">
        <authorList>
            <consortium name="DOE Joint Genome Institute"/>
            <person name="Ahrendt S."/>
            <person name="Riley R."/>
            <person name="Andreopoulos W."/>
            <person name="Labutti K."/>
            <person name="Pangilinan J."/>
            <person name="Ruiz-Duenas F.J."/>
            <person name="Barrasa J.M."/>
            <person name="Sanchez-Garcia M."/>
            <person name="Camarero S."/>
            <person name="Miyauchi S."/>
            <person name="Serrano A."/>
            <person name="Linde D."/>
            <person name="Babiker R."/>
            <person name="Drula E."/>
            <person name="Ayuso-Fernandez I."/>
            <person name="Pacheco R."/>
            <person name="Padilla G."/>
            <person name="Ferreira P."/>
            <person name="Barriuso J."/>
            <person name="Kellner H."/>
            <person name="Castanera R."/>
            <person name="Alfaro M."/>
            <person name="Ramirez L."/>
            <person name="Pisabarro A.G."/>
            <person name="Kuo A."/>
            <person name="Tritt A."/>
            <person name="Lipzen A."/>
            <person name="He G."/>
            <person name="Yan M."/>
            <person name="Ng V."/>
            <person name="Cullen D."/>
            <person name="Martin F."/>
            <person name="Rosso M.-N."/>
            <person name="Henrissat B."/>
            <person name="Hibbett D."/>
            <person name="Martinez A.T."/>
            <person name="Grigoriev I.V."/>
        </authorList>
    </citation>
    <scope>NUCLEOTIDE SEQUENCE</scope>
    <source>
        <strain evidence="2">CIRM-BRFM 674</strain>
    </source>
</reference>
<feature type="compositionally biased region" description="Polar residues" evidence="1">
    <location>
        <begin position="103"/>
        <end position="119"/>
    </location>
</feature>
<feature type="compositionally biased region" description="Polar residues" evidence="1">
    <location>
        <begin position="330"/>
        <end position="342"/>
    </location>
</feature>
<evidence type="ECO:0000256" key="1">
    <source>
        <dbReference type="SAM" id="MobiDB-lite"/>
    </source>
</evidence>
<feature type="compositionally biased region" description="Polar residues" evidence="1">
    <location>
        <begin position="402"/>
        <end position="413"/>
    </location>
</feature>
<protein>
    <submittedName>
        <fullName evidence="2">Uncharacterized protein</fullName>
    </submittedName>
</protein>
<feature type="region of interest" description="Disordered" evidence="1">
    <location>
        <begin position="191"/>
        <end position="210"/>
    </location>
</feature>
<dbReference type="AlphaFoldDB" id="A0A9P5Z3J9"/>
<dbReference type="OrthoDB" id="3071735at2759"/>
<sequence length="945" mass="100485">MVMDCWDVDTGISVNVRSDFQSLFFFAIDLLSRWGGFLKHRTFGKCKENRTRIVDLFLQGGISTMSLTNKFDDTIPPNTNSFGSRPLPTPSTSSMNGRPPPTSILSSATSSTPGNTSPLAMSPPSQMPVAGQGPSTPSRPMSMAAGSPSQSSPPPLTFAQKLYASSNSKVTTPLTTVKDIATLSTAPAADTISQTRSSRASMISQGPPEVPPPMSYASRYNPHVPHRAQSMQGPLQLHFPAAHQVHGPGRTQTMGNGLGMTGAQSLFASSSSSLVSSNGPPAIPNLMTVTRPGQQFQNGTTVGSQTNTYAPSMVTSQSAPGYGTAMPLQPNRQRPPSMSVSQPPLSPISLTGSSSGSFSPPSSSLLLSSAQNAVSPATTMSSMSSPQQSDSPPISPQPQSQYFNPRPQQTTPTFSTMYQQPQAVQPAPAARGPSGQNNGRLAAQIIAKAAGSVVSGVVSATTGVQVGRLVNVITSPTVVNKLWNSFHKSNTGIPQAQIQAVMLGKPGADYEGVIAALLKQQQIQQQQQQPQQQMQAAMAGRPPTAPIDYQALIAEVRRLQMVALQQQQQQLSQQLAQLGQASAVSVQPQGLGQQQRPPQAHHQQSLHQQHPQQQHQQQHTSTQQHHTQQAHQNQSQYHQQAHGQQQHPQSAQAQAHQNQQYPQPFHQGTTSPPSSPPYNHVPQHYQQSSPQGPSGAPQQHQQAAQQSQPHQQQQPQQQSHQQSQQSPLDAVNNYLQSLNQPQNNSGPSWGSGSNDPTANSNWFDTQPQQTPASAPSYTDNSNSYSDAATNFYNSITQSSQPQQAPSFTADSTFDPMNLYNNAYAEATNNLNNILTQSAAASSGVTANFYNTLAQTLQPQSSDTTTNLLNSFAQNLQAQDPVPSYTDPSSGFTGSTNLLNALNLGGGGDSSSGGAFDMSGLGQALSGADPNSFNVDLNVDVIFGNN</sequence>
<feature type="region of interest" description="Disordered" evidence="1">
    <location>
        <begin position="73"/>
        <end position="157"/>
    </location>
</feature>
<feature type="region of interest" description="Disordered" evidence="1">
    <location>
        <begin position="586"/>
        <end position="785"/>
    </location>
</feature>
<feature type="compositionally biased region" description="Polar residues" evidence="1">
    <location>
        <begin position="755"/>
        <end position="785"/>
    </location>
</feature>